<reference evidence="2" key="1">
    <citation type="submission" date="2023-03" db="EMBL/GenBank/DDBJ databases">
        <title>Massive genome expansion in bonnet fungi (Mycena s.s.) driven by repeated elements and novel gene families across ecological guilds.</title>
        <authorList>
            <consortium name="Lawrence Berkeley National Laboratory"/>
            <person name="Harder C.B."/>
            <person name="Miyauchi S."/>
            <person name="Viragh M."/>
            <person name="Kuo A."/>
            <person name="Thoen E."/>
            <person name="Andreopoulos B."/>
            <person name="Lu D."/>
            <person name="Skrede I."/>
            <person name="Drula E."/>
            <person name="Henrissat B."/>
            <person name="Morin E."/>
            <person name="Kohler A."/>
            <person name="Barry K."/>
            <person name="LaButti K."/>
            <person name="Morin E."/>
            <person name="Salamov A."/>
            <person name="Lipzen A."/>
            <person name="Mereny Z."/>
            <person name="Hegedus B."/>
            <person name="Baldrian P."/>
            <person name="Stursova M."/>
            <person name="Weitz H."/>
            <person name="Taylor A."/>
            <person name="Grigoriev I.V."/>
            <person name="Nagy L.G."/>
            <person name="Martin F."/>
            <person name="Kauserud H."/>
        </authorList>
    </citation>
    <scope>NUCLEOTIDE SEQUENCE</scope>
    <source>
        <strain evidence="2">CBHHK067</strain>
    </source>
</reference>
<evidence type="ECO:0000313" key="2">
    <source>
        <dbReference type="EMBL" id="KAJ7692922.1"/>
    </source>
</evidence>
<keyword evidence="3" id="KW-1185">Reference proteome</keyword>
<feature type="region of interest" description="Disordered" evidence="1">
    <location>
        <begin position="121"/>
        <end position="157"/>
    </location>
</feature>
<accession>A0AAD7GIW4</accession>
<evidence type="ECO:0000256" key="1">
    <source>
        <dbReference type="SAM" id="MobiDB-lite"/>
    </source>
</evidence>
<dbReference type="AlphaFoldDB" id="A0AAD7GIW4"/>
<comment type="caution">
    <text evidence="2">The sequence shown here is derived from an EMBL/GenBank/DDBJ whole genome shotgun (WGS) entry which is preliminary data.</text>
</comment>
<proteinExistence type="predicted"/>
<gene>
    <name evidence="2" type="ORF">B0H17DRAFT_1179208</name>
</gene>
<feature type="compositionally biased region" description="Low complexity" evidence="1">
    <location>
        <begin position="121"/>
        <end position="132"/>
    </location>
</feature>
<dbReference type="Proteomes" id="UP001221757">
    <property type="component" value="Unassembled WGS sequence"/>
</dbReference>
<organism evidence="2 3">
    <name type="scientific">Mycena rosella</name>
    <name type="common">Pink bonnet</name>
    <name type="synonym">Agaricus rosellus</name>
    <dbReference type="NCBI Taxonomy" id="1033263"/>
    <lineage>
        <taxon>Eukaryota</taxon>
        <taxon>Fungi</taxon>
        <taxon>Dikarya</taxon>
        <taxon>Basidiomycota</taxon>
        <taxon>Agaricomycotina</taxon>
        <taxon>Agaricomycetes</taxon>
        <taxon>Agaricomycetidae</taxon>
        <taxon>Agaricales</taxon>
        <taxon>Marasmiineae</taxon>
        <taxon>Mycenaceae</taxon>
        <taxon>Mycena</taxon>
    </lineage>
</organism>
<protein>
    <submittedName>
        <fullName evidence="2">Uncharacterized protein</fullName>
    </submittedName>
</protein>
<name>A0AAD7GIW4_MYCRO</name>
<sequence>MGSNGEMDRTLSSLSADAADNRDDAWMMLIARVTRLRVGRAAAKTRRALPGMSADTLRSIVAARLSVSGIKVGHQWKSGRDRVSPGMKALQRPKPTWLKDRLVAVLSLPRHAASWQSFTWRSRGPARGSGPARGEHEAEGDGCSEANDGGRVVKQRD</sequence>
<dbReference type="EMBL" id="JARKIE010000049">
    <property type="protein sequence ID" value="KAJ7692922.1"/>
    <property type="molecule type" value="Genomic_DNA"/>
</dbReference>
<evidence type="ECO:0000313" key="3">
    <source>
        <dbReference type="Proteomes" id="UP001221757"/>
    </source>
</evidence>